<accession>A0A3D5QDY6</accession>
<feature type="transmembrane region" description="Helical" evidence="8">
    <location>
        <begin position="165"/>
        <end position="187"/>
    </location>
</feature>
<keyword evidence="7 8" id="KW-0472">Membrane</keyword>
<feature type="transmembrane region" description="Helical" evidence="8">
    <location>
        <begin position="42"/>
        <end position="63"/>
    </location>
</feature>
<comment type="similarity">
    <text evidence="2 8">Belongs to the 4-toluene sulfonate uptake permease (TSUP) (TC 2.A.102) family.</text>
</comment>
<sequence>MFEILFLCLIAYLGGMIQGLTGFGVMLVALPLMAIIINIKTAIPLILLLGLVMNVILICQLARHVHTKNWLPLLIASLPGVPVGVYILKTVDERWLEMLVGGVIIGTVVVILRHGPSKVELNKYWTFFAGFSSGLLGASIGAAGPPVIVYTAMQPWSKYQIKATLVAFFCISGVLILALQFFSNLITSEVVHLFIYCIVPLLLGVFTGHRLFDRIKQKLYNRAIYILLFILGVIMLLKGVVNFG</sequence>
<keyword evidence="5 8" id="KW-0812">Transmembrane</keyword>
<dbReference type="RefSeq" id="WP_273265219.1">
    <property type="nucleotide sequence ID" value="NZ_JAAZVV010000015.1"/>
</dbReference>
<dbReference type="Pfam" id="PF01925">
    <property type="entry name" value="TauE"/>
    <property type="match status" value="1"/>
</dbReference>
<feature type="transmembrane region" description="Helical" evidence="8">
    <location>
        <begin position="124"/>
        <end position="153"/>
    </location>
</feature>
<dbReference type="AlphaFoldDB" id="A0A3D5QDY6"/>
<keyword evidence="4 8" id="KW-1003">Cell membrane</keyword>
<feature type="transmembrane region" description="Helical" evidence="8">
    <location>
        <begin position="6"/>
        <end position="30"/>
    </location>
</feature>
<evidence type="ECO:0000256" key="6">
    <source>
        <dbReference type="ARBA" id="ARBA00022989"/>
    </source>
</evidence>
<evidence type="ECO:0000256" key="8">
    <source>
        <dbReference type="RuleBase" id="RU363041"/>
    </source>
</evidence>
<feature type="transmembrane region" description="Helical" evidence="8">
    <location>
        <begin position="95"/>
        <end position="112"/>
    </location>
</feature>
<evidence type="ECO:0000256" key="7">
    <source>
        <dbReference type="ARBA" id="ARBA00023136"/>
    </source>
</evidence>
<comment type="caution">
    <text evidence="9">The sequence shown here is derived from an EMBL/GenBank/DDBJ whole genome shotgun (WGS) entry which is preliminary data.</text>
</comment>
<dbReference type="PANTHER" id="PTHR30269:SF37">
    <property type="entry name" value="MEMBRANE TRANSPORTER PROTEIN"/>
    <property type="match status" value="1"/>
</dbReference>
<reference evidence="9 10" key="1">
    <citation type="journal article" date="2018" name="Nat. Biotechnol.">
        <title>A standardized bacterial taxonomy based on genome phylogeny substantially revises the tree of life.</title>
        <authorList>
            <person name="Parks D.H."/>
            <person name="Chuvochina M."/>
            <person name="Waite D.W."/>
            <person name="Rinke C."/>
            <person name="Skarshewski A."/>
            <person name="Chaumeil P.A."/>
            <person name="Hugenholtz P."/>
        </authorList>
    </citation>
    <scope>NUCLEOTIDE SEQUENCE [LARGE SCALE GENOMIC DNA]</scope>
    <source>
        <strain evidence="9">UBA8672</strain>
    </source>
</reference>
<dbReference type="InterPro" id="IPR002781">
    <property type="entry name" value="TM_pro_TauE-like"/>
</dbReference>
<keyword evidence="6 8" id="KW-1133">Transmembrane helix</keyword>
<dbReference type="PANTHER" id="PTHR30269">
    <property type="entry name" value="TRANSMEMBRANE PROTEIN YFCA"/>
    <property type="match status" value="1"/>
</dbReference>
<proteinExistence type="inferred from homology"/>
<feature type="transmembrane region" description="Helical" evidence="8">
    <location>
        <begin position="193"/>
        <end position="212"/>
    </location>
</feature>
<dbReference type="EMBL" id="DPPF01000194">
    <property type="protein sequence ID" value="HCW93860.1"/>
    <property type="molecule type" value="Genomic_DNA"/>
</dbReference>
<feature type="transmembrane region" description="Helical" evidence="8">
    <location>
        <begin position="69"/>
        <end position="88"/>
    </location>
</feature>
<organism evidence="9 10">
    <name type="scientific">Flexistipes sinusarabici</name>
    <dbReference type="NCBI Taxonomy" id="2352"/>
    <lineage>
        <taxon>Bacteria</taxon>
        <taxon>Pseudomonadati</taxon>
        <taxon>Deferribacterota</taxon>
        <taxon>Deferribacteres</taxon>
        <taxon>Deferribacterales</taxon>
        <taxon>Flexistipitaceae</taxon>
        <taxon>Flexistipes</taxon>
    </lineage>
</organism>
<evidence type="ECO:0000256" key="5">
    <source>
        <dbReference type="ARBA" id="ARBA00022692"/>
    </source>
</evidence>
<feature type="transmembrane region" description="Helical" evidence="8">
    <location>
        <begin position="224"/>
        <end position="241"/>
    </location>
</feature>
<dbReference type="Proteomes" id="UP000262325">
    <property type="component" value="Unassembled WGS sequence"/>
</dbReference>
<dbReference type="InterPro" id="IPR052017">
    <property type="entry name" value="TSUP"/>
</dbReference>
<evidence type="ECO:0000256" key="2">
    <source>
        <dbReference type="ARBA" id="ARBA00009142"/>
    </source>
</evidence>
<evidence type="ECO:0000313" key="10">
    <source>
        <dbReference type="Proteomes" id="UP000262325"/>
    </source>
</evidence>
<protein>
    <recommendedName>
        <fullName evidence="8">Probable membrane transporter protein</fullName>
    </recommendedName>
</protein>
<evidence type="ECO:0000256" key="3">
    <source>
        <dbReference type="ARBA" id="ARBA00022448"/>
    </source>
</evidence>
<keyword evidence="3" id="KW-0813">Transport</keyword>
<gene>
    <name evidence="9" type="ORF">DHM44_09290</name>
</gene>
<evidence type="ECO:0000256" key="4">
    <source>
        <dbReference type="ARBA" id="ARBA00022475"/>
    </source>
</evidence>
<evidence type="ECO:0000313" key="9">
    <source>
        <dbReference type="EMBL" id="HCW93860.1"/>
    </source>
</evidence>
<dbReference type="GO" id="GO:0005886">
    <property type="term" value="C:plasma membrane"/>
    <property type="evidence" value="ECO:0007669"/>
    <property type="project" value="UniProtKB-SubCell"/>
</dbReference>
<comment type="subcellular location">
    <subcellularLocation>
        <location evidence="1 8">Cell membrane</location>
        <topology evidence="1 8">Multi-pass membrane protein</topology>
    </subcellularLocation>
</comment>
<name>A0A3D5QDY6_FLESI</name>
<evidence type="ECO:0000256" key="1">
    <source>
        <dbReference type="ARBA" id="ARBA00004651"/>
    </source>
</evidence>